<evidence type="ECO:0000256" key="5">
    <source>
        <dbReference type="SAM" id="SignalP"/>
    </source>
</evidence>
<dbReference type="KEGG" id="pfj:MYCFIDRAFT_213018"/>
<name>N1Q692_PSEFD</name>
<keyword evidence="2" id="KW-0539">Nucleus</keyword>
<dbReference type="STRING" id="383855.N1Q692"/>
<evidence type="ECO:0000256" key="1">
    <source>
        <dbReference type="ARBA" id="ARBA00004123"/>
    </source>
</evidence>
<feature type="region of interest" description="Disordered" evidence="4">
    <location>
        <begin position="65"/>
        <end position="92"/>
    </location>
</feature>
<feature type="compositionally biased region" description="Low complexity" evidence="4">
    <location>
        <begin position="152"/>
        <end position="166"/>
    </location>
</feature>
<dbReference type="VEuPathDB" id="FungiDB:MYCFIDRAFT_213018"/>
<dbReference type="PANTHER" id="PTHR44267:SF1">
    <property type="entry name" value="WD REPEAT-CONTAINING PROTEIN 43"/>
    <property type="match status" value="1"/>
</dbReference>
<comment type="similarity">
    <text evidence="3">Belongs to the UTP5 family.</text>
</comment>
<gene>
    <name evidence="7" type="ORF">MYCFIDRAFT_213018</name>
</gene>
<evidence type="ECO:0000256" key="4">
    <source>
        <dbReference type="SAM" id="MobiDB-lite"/>
    </source>
</evidence>
<dbReference type="InterPro" id="IPR052414">
    <property type="entry name" value="U3_snoRNA-assoc_WDR"/>
</dbReference>
<keyword evidence="5" id="KW-0732">Signal</keyword>
<dbReference type="AlphaFoldDB" id="N1Q692"/>
<accession>N1Q692</accession>
<organism evidence="7 8">
    <name type="scientific">Pseudocercospora fijiensis (strain CIRAD86)</name>
    <name type="common">Black leaf streak disease fungus</name>
    <name type="synonym">Mycosphaerella fijiensis</name>
    <dbReference type="NCBI Taxonomy" id="383855"/>
    <lineage>
        <taxon>Eukaryota</taxon>
        <taxon>Fungi</taxon>
        <taxon>Dikarya</taxon>
        <taxon>Ascomycota</taxon>
        <taxon>Pezizomycotina</taxon>
        <taxon>Dothideomycetes</taxon>
        <taxon>Dothideomycetidae</taxon>
        <taxon>Mycosphaerellales</taxon>
        <taxon>Mycosphaerellaceae</taxon>
        <taxon>Pseudocercospora</taxon>
    </lineage>
</organism>
<protein>
    <recommendedName>
        <fullName evidence="6">Small-subunit processome Utp12 domain-containing protein</fullName>
    </recommendedName>
</protein>
<proteinExistence type="inferred from homology"/>
<evidence type="ECO:0000256" key="2">
    <source>
        <dbReference type="ARBA" id="ARBA00023242"/>
    </source>
</evidence>
<feature type="region of interest" description="Disordered" evidence="4">
    <location>
        <begin position="410"/>
        <end position="529"/>
    </location>
</feature>
<dbReference type="HOGENOM" id="CLU_038849_0_0_1"/>
<dbReference type="Pfam" id="PF04003">
    <property type="entry name" value="Utp12"/>
    <property type="match status" value="1"/>
</dbReference>
<evidence type="ECO:0000313" key="7">
    <source>
        <dbReference type="EMBL" id="EME87790.1"/>
    </source>
</evidence>
<feature type="region of interest" description="Disordered" evidence="4">
    <location>
        <begin position="115"/>
        <end position="183"/>
    </location>
</feature>
<reference evidence="7 8" key="1">
    <citation type="journal article" date="2012" name="PLoS Pathog.">
        <title>Diverse lifestyles and strategies of plant pathogenesis encoded in the genomes of eighteen Dothideomycetes fungi.</title>
        <authorList>
            <person name="Ohm R.A."/>
            <person name="Feau N."/>
            <person name="Henrissat B."/>
            <person name="Schoch C.L."/>
            <person name="Horwitz B.A."/>
            <person name="Barry K.W."/>
            <person name="Condon B.J."/>
            <person name="Copeland A.C."/>
            <person name="Dhillon B."/>
            <person name="Glaser F."/>
            <person name="Hesse C.N."/>
            <person name="Kosti I."/>
            <person name="LaButti K."/>
            <person name="Lindquist E.A."/>
            <person name="Lucas S."/>
            <person name="Salamov A.A."/>
            <person name="Bradshaw R.E."/>
            <person name="Ciuffetti L."/>
            <person name="Hamelin R.C."/>
            <person name="Kema G.H.J."/>
            <person name="Lawrence C."/>
            <person name="Scott J.A."/>
            <person name="Spatafora J.W."/>
            <person name="Turgeon B.G."/>
            <person name="de Wit P.J.G.M."/>
            <person name="Zhong S."/>
            <person name="Goodwin S.B."/>
            <person name="Grigoriev I.V."/>
        </authorList>
    </citation>
    <scope>NUCLEOTIDE SEQUENCE [LARGE SCALE GENOMIC DNA]</scope>
    <source>
        <strain evidence="7 8">CIRAD86</strain>
    </source>
</reference>
<feature type="domain" description="Small-subunit processome Utp12" evidence="6">
    <location>
        <begin position="273"/>
        <end position="376"/>
    </location>
</feature>
<keyword evidence="8" id="KW-1185">Reference proteome</keyword>
<comment type="subcellular location">
    <subcellularLocation>
        <location evidence="1">Nucleus</location>
    </subcellularLocation>
</comment>
<feature type="chain" id="PRO_5004110500" description="Small-subunit processome Utp12 domain-containing protein" evidence="5">
    <location>
        <begin position="24"/>
        <end position="529"/>
    </location>
</feature>
<sequence length="529" mass="57335">MPSPASRWEAVARLLCLLSVTRCLMQSPLVCVCECVCECVCVCVVSPLHTGNAVAMSAAQRLRQRQAEAQATSPAPASKRFKSSHVPSKPNGLHFLVDEEARAGKQLSAKLTNGVARSKTTRVDESHAAVAQDEESEDEEETDEEEKKQQPSEVIEISSADDSSSLPDDEEDEVNAAPARQDETLVNGHEVHAEQLQVVEGAEDLEMEDGEPEEEPTFGEQLQARHPDTIDLQKTQGGVDGNGALVPGGDRRVVEAPTAGSLGVVLAQALKTNDKDLLESCFAMTDVNAIRATIQRQQSQQIAILLKRLAERIHKRPGRVGKLMIWIQWSLVTHGAYLANQPALMKELKALAQVTRARANGLQPLLHLKGKLDLLSAQLEARRNMQAASRAANDEDDEDGVLYIEGQERAWSSDEEAEAQPSGKPGKQPAATLAKAIDGGDSDESADEDEVPNGFINGIEDDSSADEDEDEERNELLDDEAEEASEDESSNDDADSAASSIDEDESSDGEESEAEAIKQPKPQTLNRKR</sequence>
<dbReference type="RefSeq" id="XP_007921101.1">
    <property type="nucleotide sequence ID" value="XM_007922910.1"/>
</dbReference>
<dbReference type="PANTHER" id="PTHR44267">
    <property type="entry name" value="WD REPEAT-CONTAINING PROTEIN 43"/>
    <property type="match status" value="1"/>
</dbReference>
<feature type="compositionally biased region" description="Acidic residues" evidence="4">
    <location>
        <begin position="440"/>
        <end position="451"/>
    </location>
</feature>
<feature type="signal peptide" evidence="5">
    <location>
        <begin position="1"/>
        <end position="23"/>
    </location>
</feature>
<dbReference type="GeneID" id="19337869"/>
<dbReference type="OrthoDB" id="30195at2759"/>
<evidence type="ECO:0000256" key="3">
    <source>
        <dbReference type="ARBA" id="ARBA00038335"/>
    </source>
</evidence>
<dbReference type="EMBL" id="KB446555">
    <property type="protein sequence ID" value="EME87790.1"/>
    <property type="molecule type" value="Genomic_DNA"/>
</dbReference>
<dbReference type="InterPro" id="IPR007148">
    <property type="entry name" value="SSU_processome_Utp12"/>
</dbReference>
<feature type="compositionally biased region" description="Acidic residues" evidence="4">
    <location>
        <begin position="132"/>
        <end position="144"/>
    </location>
</feature>
<dbReference type="eggNOG" id="KOG4547">
    <property type="taxonomic scope" value="Eukaryota"/>
</dbReference>
<dbReference type="GO" id="GO:0000462">
    <property type="term" value="P:maturation of SSU-rRNA from tricistronic rRNA transcript (SSU-rRNA, 5.8S rRNA, LSU-rRNA)"/>
    <property type="evidence" value="ECO:0007669"/>
    <property type="project" value="TreeGrafter"/>
</dbReference>
<evidence type="ECO:0000259" key="6">
    <source>
        <dbReference type="Pfam" id="PF04003"/>
    </source>
</evidence>
<evidence type="ECO:0000313" key="8">
    <source>
        <dbReference type="Proteomes" id="UP000016932"/>
    </source>
</evidence>
<dbReference type="Proteomes" id="UP000016932">
    <property type="component" value="Unassembled WGS sequence"/>
</dbReference>
<dbReference type="GO" id="GO:0005730">
    <property type="term" value="C:nucleolus"/>
    <property type="evidence" value="ECO:0007669"/>
    <property type="project" value="TreeGrafter"/>
</dbReference>
<feature type="compositionally biased region" description="Acidic residues" evidence="4">
    <location>
        <begin position="459"/>
        <end position="514"/>
    </location>
</feature>